<proteinExistence type="predicted"/>
<evidence type="ECO:0000256" key="1">
    <source>
        <dbReference type="SAM" id="Coils"/>
    </source>
</evidence>
<dbReference type="InterPro" id="IPR046703">
    <property type="entry name" value="DUF6776"/>
</dbReference>
<dbReference type="AlphaFoldDB" id="A0AA90NVW8"/>
<reference evidence="3 4" key="1">
    <citation type="journal article" date="2023" name="bioRxiv">
        <title>An intranuclear bacterial parasite of deep-sea mussels expresses apoptosis inhibitors acquired from its host.</title>
        <authorList>
            <person name="Gonzalez Porras M.A."/>
            <person name="Assie A."/>
            <person name="Tietjen M."/>
            <person name="Violette M."/>
            <person name="Kleiner M."/>
            <person name="Gruber-Vodicka H."/>
            <person name="Dubilier N."/>
            <person name="Leisch N."/>
        </authorList>
    </citation>
    <scope>NUCLEOTIDE SEQUENCE [LARGE SCALE GENOMIC DNA]</scope>
    <source>
        <strain evidence="3">IAP13</strain>
    </source>
</reference>
<dbReference type="Proteomes" id="UP001178148">
    <property type="component" value="Unassembled WGS sequence"/>
</dbReference>
<feature type="coiled-coil region" evidence="1">
    <location>
        <begin position="46"/>
        <end position="119"/>
    </location>
</feature>
<sequence>MPITLNENNHKVVKHTPFQDWLFRAIVLITFLSILFFAYSRAERYAAEKTERLENLNTHLQDKINTIQAKHQESLQALAIARNAQNVDNLSLENLRVIIRKLIDEKAELNKELAFYRSIIAPENVTSGVRVHTLDLLNGNAVRKFHLRLTVAQVSRANSFLKGNVSVTIEGHFGNAEKKSLSLFELAGEKASSLPLAFRYFQVLPGQQDFFEFTLPEGFTPKIIRVVARISNNSAQNFNESFEWNKELTTNVGQRQKE</sequence>
<keyword evidence="2" id="KW-1133">Transmembrane helix</keyword>
<feature type="transmembrane region" description="Helical" evidence="2">
    <location>
        <begin position="21"/>
        <end position="39"/>
    </location>
</feature>
<dbReference type="EMBL" id="JASXSV010000039">
    <property type="protein sequence ID" value="MDP0590285.1"/>
    <property type="molecule type" value="Genomic_DNA"/>
</dbReference>
<keyword evidence="2" id="KW-0472">Membrane</keyword>
<keyword evidence="4" id="KW-1185">Reference proteome</keyword>
<accession>A0AA90NVW8</accession>
<gene>
    <name evidence="3" type="ORF">QS748_14290</name>
</gene>
<comment type="caution">
    <text evidence="3">The sequence shown here is derived from an EMBL/GenBank/DDBJ whole genome shotgun (WGS) entry which is preliminary data.</text>
</comment>
<organism evidence="3 4">
    <name type="scientific">Candidatus Endonucleibacter bathymodioli</name>
    <dbReference type="NCBI Taxonomy" id="539814"/>
    <lineage>
        <taxon>Bacteria</taxon>
        <taxon>Pseudomonadati</taxon>
        <taxon>Pseudomonadota</taxon>
        <taxon>Gammaproteobacteria</taxon>
        <taxon>Oceanospirillales</taxon>
        <taxon>Endozoicomonadaceae</taxon>
        <taxon>Candidatus Endonucleibacter</taxon>
    </lineage>
</organism>
<evidence type="ECO:0000256" key="2">
    <source>
        <dbReference type="SAM" id="Phobius"/>
    </source>
</evidence>
<evidence type="ECO:0000313" key="4">
    <source>
        <dbReference type="Proteomes" id="UP001178148"/>
    </source>
</evidence>
<keyword evidence="1" id="KW-0175">Coiled coil</keyword>
<keyword evidence="2" id="KW-0812">Transmembrane</keyword>
<evidence type="ECO:0008006" key="5">
    <source>
        <dbReference type="Google" id="ProtNLM"/>
    </source>
</evidence>
<protein>
    <recommendedName>
        <fullName evidence="5">Transmembrane protein</fullName>
    </recommendedName>
</protein>
<name>A0AA90NVW8_9GAMM</name>
<evidence type="ECO:0000313" key="3">
    <source>
        <dbReference type="EMBL" id="MDP0590285.1"/>
    </source>
</evidence>
<dbReference type="Pfam" id="PF20567">
    <property type="entry name" value="DUF6776"/>
    <property type="match status" value="1"/>
</dbReference>